<dbReference type="GeneID" id="115475076"/>
<gene>
    <name evidence="3" type="primary">LOC115475076</name>
</gene>
<evidence type="ECO:0000313" key="3">
    <source>
        <dbReference type="RefSeq" id="XP_030066676.1"/>
    </source>
</evidence>
<evidence type="ECO:0000313" key="2">
    <source>
        <dbReference type="Proteomes" id="UP000515156"/>
    </source>
</evidence>
<reference evidence="3" key="1">
    <citation type="submission" date="2025-08" db="UniProtKB">
        <authorList>
            <consortium name="RefSeq"/>
        </authorList>
    </citation>
    <scope>IDENTIFICATION</scope>
</reference>
<protein>
    <submittedName>
        <fullName evidence="3">Fibroin heavy chain-like</fullName>
    </submittedName>
</protein>
<sequence length="371" mass="37546">MSSVEEPLARLEGDEQRRRGVKRFLKKYSLYQHHQLTLPSYVAYYPAIHGKHPLYVNNFVFACPGYGNGVGVGSYPSTGVQQGYPAGTGVYPGAGLQPGYGIGTGAGTGLPAGLGLVVKPGKAGYGTGQGYPETGLQQGYSNGLGSRELPGQGKVKAGVYGAEAGSRIPSVGVQQPYGNGGYPSALADMTGVQTPYRTRTGLGAGLGVDPTMAKYGGAGTYGGQPIMPLAGGFNGGAKPGKYDSSQLPYGSQPVVPAGLGRDYSAGTNGAGLPSYTAQAPGYGVDPSATKYGGAGELPYRGQSMTPTGLEANGNGLGYPNGDSQPGGPIAGGYGQLGTGQSLSSYGGKDSKYGLNGFMRYGRRGACPSGKC</sequence>
<keyword evidence="2" id="KW-1185">Reference proteome</keyword>
<dbReference type="RefSeq" id="XP_030066676.1">
    <property type="nucleotide sequence ID" value="XM_030210816.1"/>
</dbReference>
<dbReference type="InParanoid" id="A0A6P7YPM4"/>
<name>A0A6P7YPM4_9AMPH</name>
<evidence type="ECO:0000256" key="1">
    <source>
        <dbReference type="SAM" id="MobiDB-lite"/>
    </source>
</evidence>
<organism evidence="2 3">
    <name type="scientific">Microcaecilia unicolor</name>
    <dbReference type="NCBI Taxonomy" id="1415580"/>
    <lineage>
        <taxon>Eukaryota</taxon>
        <taxon>Metazoa</taxon>
        <taxon>Chordata</taxon>
        <taxon>Craniata</taxon>
        <taxon>Vertebrata</taxon>
        <taxon>Euteleostomi</taxon>
        <taxon>Amphibia</taxon>
        <taxon>Gymnophiona</taxon>
        <taxon>Siphonopidae</taxon>
        <taxon>Microcaecilia</taxon>
    </lineage>
</organism>
<proteinExistence type="predicted"/>
<dbReference type="KEGG" id="muo:115475076"/>
<accession>A0A6P7YPM4</accession>
<dbReference type="OrthoDB" id="9050343at2759"/>
<feature type="region of interest" description="Disordered" evidence="1">
    <location>
        <begin position="310"/>
        <end position="335"/>
    </location>
</feature>
<dbReference type="Proteomes" id="UP000515156">
    <property type="component" value="Chromosome 7"/>
</dbReference>
<dbReference type="AlphaFoldDB" id="A0A6P7YPM4"/>